<reference evidence="1 2" key="1">
    <citation type="submission" date="2016-11" db="EMBL/GenBank/DDBJ databases">
        <authorList>
            <person name="Jaros S."/>
            <person name="Januszkiewicz K."/>
            <person name="Wedrychowicz H."/>
        </authorList>
    </citation>
    <scope>NUCLEOTIDE SEQUENCE [LARGE SCALE GENOMIC DNA]</scope>
    <source>
        <strain evidence="1 2">DSM 29431</strain>
    </source>
</reference>
<keyword evidence="2" id="KW-1185">Reference proteome</keyword>
<name>A0A1M5N6W1_9RHOB</name>
<dbReference type="EMBL" id="FQXC01000001">
    <property type="protein sequence ID" value="SHG85310.1"/>
    <property type="molecule type" value="Genomic_DNA"/>
</dbReference>
<evidence type="ECO:0000313" key="1">
    <source>
        <dbReference type="EMBL" id="SHG85310.1"/>
    </source>
</evidence>
<proteinExistence type="predicted"/>
<dbReference type="Proteomes" id="UP000184221">
    <property type="component" value="Unassembled WGS sequence"/>
</dbReference>
<dbReference type="OrthoDB" id="7875456at2"/>
<dbReference type="AlphaFoldDB" id="A0A1M5N6W1"/>
<dbReference type="STRING" id="996342.SAMN05443551_0793"/>
<protein>
    <submittedName>
        <fullName evidence="1">Uncharacterized protein</fullName>
    </submittedName>
</protein>
<accession>A0A1M5N6W1</accession>
<evidence type="ECO:0000313" key="2">
    <source>
        <dbReference type="Proteomes" id="UP000184221"/>
    </source>
</evidence>
<sequence length="125" mass="14022">MVRVLPIILLVAACATPQERCVSDATAPYRAALKERATISETLARGYAYKTEFVTRRVFTRCYHGRDTYIPCWKNETIPITRRVSIDRAALTAREAELARRLPSLARAAERGTQTCNTLYAVSDA</sequence>
<organism evidence="1 2">
    <name type="scientific">Marivita hallyeonensis</name>
    <dbReference type="NCBI Taxonomy" id="996342"/>
    <lineage>
        <taxon>Bacteria</taxon>
        <taxon>Pseudomonadati</taxon>
        <taxon>Pseudomonadota</taxon>
        <taxon>Alphaproteobacteria</taxon>
        <taxon>Rhodobacterales</taxon>
        <taxon>Roseobacteraceae</taxon>
        <taxon>Marivita</taxon>
    </lineage>
</organism>
<gene>
    <name evidence="1" type="ORF">SAMN05443551_0793</name>
</gene>